<proteinExistence type="predicted"/>
<feature type="transmembrane region" description="Helical" evidence="6">
    <location>
        <begin position="278"/>
        <end position="301"/>
    </location>
</feature>
<reference evidence="7 8" key="1">
    <citation type="submission" date="2020-02" db="EMBL/GenBank/DDBJ databases">
        <title>Paraburkholderia simonii sp. nov. and Paraburkholderia youngii sp. nov. Brazilian and Mexican Mimosa-associated rhizobia.</title>
        <authorList>
            <person name="Mavima L."/>
            <person name="Beukes C.W."/>
            <person name="Chan W.Y."/>
            <person name="Palmer M."/>
            <person name="De Meyer S.E."/>
            <person name="James E.K."/>
            <person name="Venter S.N."/>
            <person name="Steenkamp E.T."/>
        </authorList>
    </citation>
    <scope>NUCLEOTIDE SEQUENCE [LARGE SCALE GENOMIC DNA]</scope>
    <source>
        <strain evidence="7 8">JPY169</strain>
    </source>
</reference>
<evidence type="ECO:0000256" key="3">
    <source>
        <dbReference type="ARBA" id="ARBA00022692"/>
    </source>
</evidence>
<comment type="caution">
    <text evidence="7">The sequence shown here is derived from an EMBL/GenBank/DDBJ whole genome shotgun (WGS) entry which is preliminary data.</text>
</comment>
<evidence type="ECO:0000313" key="8">
    <source>
        <dbReference type="Proteomes" id="UP000594380"/>
    </source>
</evidence>
<feature type="transmembrane region" description="Helical" evidence="6">
    <location>
        <begin position="84"/>
        <end position="114"/>
    </location>
</feature>
<evidence type="ECO:0000256" key="6">
    <source>
        <dbReference type="SAM" id="Phobius"/>
    </source>
</evidence>
<evidence type="ECO:0000256" key="5">
    <source>
        <dbReference type="ARBA" id="ARBA00023136"/>
    </source>
</evidence>
<organism evidence="7 8">
    <name type="scientific">Paraburkholderia youngii</name>
    <dbReference type="NCBI Taxonomy" id="2782701"/>
    <lineage>
        <taxon>Bacteria</taxon>
        <taxon>Pseudomonadati</taxon>
        <taxon>Pseudomonadota</taxon>
        <taxon>Betaproteobacteria</taxon>
        <taxon>Burkholderiales</taxon>
        <taxon>Burkholderiaceae</taxon>
        <taxon>Paraburkholderia</taxon>
    </lineage>
</organism>
<evidence type="ECO:0000256" key="2">
    <source>
        <dbReference type="ARBA" id="ARBA00022475"/>
    </source>
</evidence>
<feature type="transmembrane region" description="Helical" evidence="6">
    <location>
        <begin position="249"/>
        <end position="272"/>
    </location>
</feature>
<dbReference type="EMBL" id="JAALDK010000002">
    <property type="protein sequence ID" value="NUY04329.1"/>
    <property type="molecule type" value="Genomic_DNA"/>
</dbReference>
<keyword evidence="4 6" id="KW-1133">Transmembrane helix</keyword>
<dbReference type="GO" id="GO:0005886">
    <property type="term" value="C:plasma membrane"/>
    <property type="evidence" value="ECO:0007669"/>
    <property type="project" value="UniProtKB-SubCell"/>
</dbReference>
<keyword evidence="3 6" id="KW-0812">Transmembrane</keyword>
<evidence type="ECO:0000313" key="7">
    <source>
        <dbReference type="EMBL" id="NUY04329.1"/>
    </source>
</evidence>
<dbReference type="GeneID" id="301105089"/>
<name>A0A7Y6K685_9BURK</name>
<keyword evidence="5 6" id="KW-0472">Membrane</keyword>
<feature type="transmembrane region" description="Helical" evidence="6">
    <location>
        <begin position="210"/>
        <end position="228"/>
    </location>
</feature>
<dbReference type="CDD" id="cd06580">
    <property type="entry name" value="TM_PBP1_transp_TpRbsC_like"/>
    <property type="match status" value="1"/>
</dbReference>
<evidence type="ECO:0000256" key="4">
    <source>
        <dbReference type="ARBA" id="ARBA00022989"/>
    </source>
</evidence>
<dbReference type="AlphaFoldDB" id="A0A7Y6K685"/>
<dbReference type="Proteomes" id="UP000594380">
    <property type="component" value="Unassembled WGS sequence"/>
</dbReference>
<sequence>MPASLSPAHGPSRRLSASLARLLLALLPALPTVCAIVATLAIFGIFLLVQGQPAIEALGLIGKGAFGSSFAWQNTLLRAAPLMLTALCVALPAQVGLIVIGGEGALALGGLAAAVVPQCLPHATPWIVATPLMAIAGMLAGGLWISAVGAMRQWRGVNETISSLLMSYIAIAVFKFLVEGPLRDPASLNKPSTLPLPDAMAIGSLPGLDVHWGLFWGVLACLAAWVLVRHSTLGFAMRVTGGNVRTARLVGLPVGGLALTACALGGASAGLAGMFEVVAVQGSANASLLSGYGYAGILVAFAARQNPFAVIVCALMVGGIEASGSLLQRRLGLPDAATLVLQGLLFANLLAWEALAPRLAASRVKLQAAALDASSASLEPTRHV</sequence>
<accession>A0A7Y6K685</accession>
<feature type="transmembrane region" description="Helical" evidence="6">
    <location>
        <begin position="22"/>
        <end position="48"/>
    </location>
</feature>
<dbReference type="InterPro" id="IPR001851">
    <property type="entry name" value="ABC_transp_permease"/>
</dbReference>
<feature type="transmembrane region" description="Helical" evidence="6">
    <location>
        <begin position="339"/>
        <end position="356"/>
    </location>
</feature>
<dbReference type="RefSeq" id="WP_176110889.1">
    <property type="nucleotide sequence ID" value="NZ_JAALDK010000002.1"/>
</dbReference>
<dbReference type="Pfam" id="PF02653">
    <property type="entry name" value="BPD_transp_2"/>
    <property type="match status" value="1"/>
</dbReference>
<gene>
    <name evidence="7" type="ORF">G5S42_32570</name>
</gene>
<evidence type="ECO:0000256" key="1">
    <source>
        <dbReference type="ARBA" id="ARBA00004651"/>
    </source>
</evidence>
<dbReference type="PANTHER" id="PTHR47089">
    <property type="entry name" value="ABC TRANSPORTER, PERMEASE PROTEIN"/>
    <property type="match status" value="1"/>
</dbReference>
<feature type="transmembrane region" description="Helical" evidence="6">
    <location>
        <begin position="160"/>
        <end position="178"/>
    </location>
</feature>
<feature type="transmembrane region" description="Helical" evidence="6">
    <location>
        <begin position="126"/>
        <end position="148"/>
    </location>
</feature>
<comment type="subcellular location">
    <subcellularLocation>
        <location evidence="1">Cell membrane</location>
        <topology evidence="1">Multi-pass membrane protein</topology>
    </subcellularLocation>
</comment>
<keyword evidence="2" id="KW-1003">Cell membrane</keyword>
<protein>
    <submittedName>
        <fullName evidence="7">ABC transporter permease</fullName>
    </submittedName>
</protein>
<dbReference type="PANTHER" id="PTHR47089:SF1">
    <property type="entry name" value="GUANOSINE ABC TRANSPORTER PERMEASE PROTEIN NUPP"/>
    <property type="match status" value="1"/>
</dbReference>
<dbReference type="GO" id="GO:0022857">
    <property type="term" value="F:transmembrane transporter activity"/>
    <property type="evidence" value="ECO:0007669"/>
    <property type="project" value="InterPro"/>
</dbReference>
<feature type="transmembrane region" description="Helical" evidence="6">
    <location>
        <begin position="308"/>
        <end position="327"/>
    </location>
</feature>